<evidence type="ECO:0000256" key="1">
    <source>
        <dbReference type="ARBA" id="ARBA00022491"/>
    </source>
</evidence>
<dbReference type="SUPFAM" id="SSF55252">
    <property type="entry name" value="C-terminal domain of arginine repressor"/>
    <property type="match status" value="1"/>
</dbReference>
<keyword evidence="2" id="KW-0963">Cytoplasm</keyword>
<dbReference type="PANTHER" id="PTHR34471:SF1">
    <property type="entry name" value="ARGININE REPRESSOR"/>
    <property type="match status" value="1"/>
</dbReference>
<dbReference type="InterPro" id="IPR001669">
    <property type="entry name" value="Arg_repress"/>
</dbReference>
<dbReference type="GO" id="GO:0034618">
    <property type="term" value="F:arginine binding"/>
    <property type="evidence" value="ECO:0007669"/>
    <property type="project" value="InterPro"/>
</dbReference>
<comment type="function">
    <text evidence="2">Regulates arginine biosynthesis genes.</text>
</comment>
<dbReference type="GO" id="GO:1900079">
    <property type="term" value="P:regulation of arginine biosynthetic process"/>
    <property type="evidence" value="ECO:0007669"/>
    <property type="project" value="UniProtKB-UniRule"/>
</dbReference>
<proteinExistence type="inferred from homology"/>
<comment type="subcellular location">
    <subcellularLocation>
        <location evidence="2">Cytoplasm</location>
    </subcellularLocation>
</comment>
<dbReference type="GO" id="GO:0006526">
    <property type="term" value="P:L-arginine biosynthetic process"/>
    <property type="evidence" value="ECO:0007669"/>
    <property type="project" value="UniProtKB-UniPathway"/>
</dbReference>
<keyword evidence="1 2" id="KW-0678">Repressor</keyword>
<keyword evidence="6" id="KW-1185">Reference proteome</keyword>
<comment type="caution">
    <text evidence="5">The sequence shown here is derived from an EMBL/GenBank/DDBJ whole genome shotgun (WGS) entry which is preliminary data.</text>
</comment>
<dbReference type="HAMAP" id="MF_00173">
    <property type="entry name" value="Arg_repressor"/>
    <property type="match status" value="1"/>
</dbReference>
<accession>A0A7J5ULL7</accession>
<evidence type="ECO:0000256" key="2">
    <source>
        <dbReference type="HAMAP-Rule" id="MF_00173"/>
    </source>
</evidence>
<comment type="pathway">
    <text evidence="2">Amino-acid biosynthesis; L-arginine biosynthesis [regulation].</text>
</comment>
<dbReference type="PANTHER" id="PTHR34471">
    <property type="entry name" value="ARGININE REPRESSOR"/>
    <property type="match status" value="1"/>
</dbReference>
<dbReference type="InterPro" id="IPR020899">
    <property type="entry name" value="Arg_repress_C"/>
</dbReference>
<dbReference type="AlphaFoldDB" id="A0A7J5ULL7"/>
<dbReference type="InterPro" id="IPR036251">
    <property type="entry name" value="Arg_repress_C_sf"/>
</dbReference>
<gene>
    <name evidence="2" type="primary">argR</name>
    <name evidence="5" type="ORF">GB883_15185</name>
</gene>
<dbReference type="RefSeq" id="WP_152203435.1">
    <property type="nucleotide sequence ID" value="NZ_VUKF01000028.1"/>
</dbReference>
<evidence type="ECO:0000313" key="6">
    <source>
        <dbReference type="Proteomes" id="UP000451860"/>
    </source>
</evidence>
<keyword evidence="2" id="KW-0805">Transcription regulation</keyword>
<name>A0A7J5ULL7_9MICO</name>
<evidence type="ECO:0000313" key="5">
    <source>
        <dbReference type="EMBL" id="KAE8763252.1"/>
    </source>
</evidence>
<dbReference type="Pfam" id="PF02863">
    <property type="entry name" value="Arg_repressor_C"/>
    <property type="match status" value="1"/>
</dbReference>
<dbReference type="GO" id="GO:0005737">
    <property type="term" value="C:cytoplasm"/>
    <property type="evidence" value="ECO:0007669"/>
    <property type="project" value="UniProtKB-SubCell"/>
</dbReference>
<dbReference type="OrthoDB" id="7060358at2"/>
<dbReference type="Gene3D" id="3.30.1360.40">
    <property type="match status" value="1"/>
</dbReference>
<feature type="region of interest" description="Disordered" evidence="3">
    <location>
        <begin position="1"/>
        <end position="33"/>
    </location>
</feature>
<keyword evidence="2" id="KW-0804">Transcription</keyword>
<evidence type="ECO:0000259" key="4">
    <source>
        <dbReference type="Pfam" id="PF02863"/>
    </source>
</evidence>
<dbReference type="EMBL" id="WHJE01000085">
    <property type="protein sequence ID" value="KAE8763252.1"/>
    <property type="molecule type" value="Genomic_DNA"/>
</dbReference>
<organism evidence="5 6">
    <name type="scientific">Georgenia thermotolerans</name>
    <dbReference type="NCBI Taxonomy" id="527326"/>
    <lineage>
        <taxon>Bacteria</taxon>
        <taxon>Bacillati</taxon>
        <taxon>Actinomycetota</taxon>
        <taxon>Actinomycetes</taxon>
        <taxon>Micrococcales</taxon>
        <taxon>Bogoriellaceae</taxon>
        <taxon>Georgenia</taxon>
    </lineage>
</organism>
<reference evidence="5 6" key="1">
    <citation type="submission" date="2019-10" db="EMBL/GenBank/DDBJ databases">
        <title>Georgenia wutianyii sp. nov. and Georgenia yuyongxinii sp. nov. isolated from plateau pika (Ochotona curzoniae) in the Qinghai-Tibet plateau of China.</title>
        <authorList>
            <person name="Tian Z."/>
        </authorList>
    </citation>
    <scope>NUCLEOTIDE SEQUENCE [LARGE SCALE GENOMIC DNA]</scope>
    <source>
        <strain evidence="5 6">DSM 21501</strain>
    </source>
</reference>
<protein>
    <recommendedName>
        <fullName evidence="2">Arginine repressor</fullName>
    </recommendedName>
</protein>
<dbReference type="PRINTS" id="PR01467">
    <property type="entry name" value="ARGREPRESSOR"/>
</dbReference>
<dbReference type="Proteomes" id="UP000451860">
    <property type="component" value="Unassembled WGS sequence"/>
</dbReference>
<comment type="similarity">
    <text evidence="2">Belongs to the ArgR family.</text>
</comment>
<keyword evidence="2" id="KW-0055">Arginine biosynthesis</keyword>
<keyword evidence="2" id="KW-0238">DNA-binding</keyword>
<sequence>MSAVVRLEPAGPAEGDGAAPPAASGDGAPPRAPEPLAWALEELVVSVREAENLVVLRTVPGGASMLAEAIDRARVAPIVGTVAGNDTVLAITRSAIAGGVIARYFRAIARDRRPPEPRAETGRVAREDRP</sequence>
<dbReference type="GO" id="GO:0003700">
    <property type="term" value="F:DNA-binding transcription factor activity"/>
    <property type="evidence" value="ECO:0007669"/>
    <property type="project" value="UniProtKB-UniRule"/>
</dbReference>
<dbReference type="UniPathway" id="UPA00068"/>
<dbReference type="GO" id="GO:0003677">
    <property type="term" value="F:DNA binding"/>
    <property type="evidence" value="ECO:0007669"/>
    <property type="project" value="UniProtKB-KW"/>
</dbReference>
<dbReference type="GO" id="GO:0051259">
    <property type="term" value="P:protein complex oligomerization"/>
    <property type="evidence" value="ECO:0007669"/>
    <property type="project" value="InterPro"/>
</dbReference>
<evidence type="ECO:0000256" key="3">
    <source>
        <dbReference type="SAM" id="MobiDB-lite"/>
    </source>
</evidence>
<feature type="region of interest" description="Disordered" evidence="3">
    <location>
        <begin position="111"/>
        <end position="130"/>
    </location>
</feature>
<keyword evidence="2" id="KW-0028">Amino-acid biosynthesis</keyword>
<feature type="domain" description="Arginine repressor C-terminal" evidence="4">
    <location>
        <begin position="40"/>
        <end position="105"/>
    </location>
</feature>
<feature type="compositionally biased region" description="Low complexity" evidence="3">
    <location>
        <begin position="8"/>
        <end position="29"/>
    </location>
</feature>